<dbReference type="InterPro" id="IPR036249">
    <property type="entry name" value="Thioredoxin-like_sf"/>
</dbReference>
<dbReference type="PRINTS" id="PR00421">
    <property type="entry name" value="THIOREDOXIN"/>
</dbReference>
<dbReference type="InterPro" id="IPR013766">
    <property type="entry name" value="Thioredoxin_domain"/>
</dbReference>
<dbReference type="PIRSF" id="PIRSF000077">
    <property type="entry name" value="Thioredoxin"/>
    <property type="match status" value="1"/>
</dbReference>
<name>A0A402CRT2_9BACT</name>
<dbReference type="SUPFAM" id="SSF52833">
    <property type="entry name" value="Thioredoxin-like"/>
    <property type="match status" value="1"/>
</dbReference>
<sequence>MSKAADVTRENFENEVLGSDVPVLVDFWAPWCPPCRAIGPEIDAASEQLTGRAKIVKLNVDDEPEIESRYGVRTIPTLIIFKGGQPVDTIHGAVPRRMIVERIEAQIGA</sequence>
<dbReference type="OrthoDB" id="9790390at2"/>
<evidence type="ECO:0000256" key="2">
    <source>
        <dbReference type="ARBA" id="ARBA00022448"/>
    </source>
</evidence>
<dbReference type="GO" id="GO:0045454">
    <property type="term" value="P:cell redox homeostasis"/>
    <property type="evidence" value="ECO:0007669"/>
    <property type="project" value="TreeGrafter"/>
</dbReference>
<dbReference type="GO" id="GO:0005829">
    <property type="term" value="C:cytosol"/>
    <property type="evidence" value="ECO:0007669"/>
    <property type="project" value="TreeGrafter"/>
</dbReference>
<dbReference type="PROSITE" id="PS51352">
    <property type="entry name" value="THIOREDOXIN_2"/>
    <property type="match status" value="1"/>
</dbReference>
<reference evidence="8 9" key="1">
    <citation type="journal article" date="2019" name="Int. J. Syst. Evol. Microbiol.">
        <title>Capsulimonas corticalis gen. nov., sp. nov., an aerobic capsulated bacterium, of a novel bacterial order, Capsulimonadales ord. nov., of the class Armatimonadia of the phylum Armatimonadetes.</title>
        <authorList>
            <person name="Li J."/>
            <person name="Kudo C."/>
            <person name="Tonouchi A."/>
        </authorList>
    </citation>
    <scope>NUCLEOTIDE SEQUENCE [LARGE SCALE GENOMIC DNA]</scope>
    <source>
        <strain evidence="8 9">AX-7</strain>
    </source>
</reference>
<dbReference type="RefSeq" id="WP_119320096.1">
    <property type="nucleotide sequence ID" value="NZ_AP025739.1"/>
</dbReference>
<dbReference type="EMBL" id="AP025739">
    <property type="protein sequence ID" value="BDI28147.1"/>
    <property type="molecule type" value="Genomic_DNA"/>
</dbReference>
<organism evidence="8 9">
    <name type="scientific">Capsulimonas corticalis</name>
    <dbReference type="NCBI Taxonomy" id="2219043"/>
    <lineage>
        <taxon>Bacteria</taxon>
        <taxon>Bacillati</taxon>
        <taxon>Armatimonadota</taxon>
        <taxon>Armatimonadia</taxon>
        <taxon>Capsulimonadales</taxon>
        <taxon>Capsulimonadaceae</taxon>
        <taxon>Capsulimonas</taxon>
    </lineage>
</organism>
<keyword evidence="5" id="KW-0676">Redox-active center</keyword>
<dbReference type="PROSITE" id="PS00194">
    <property type="entry name" value="THIOREDOXIN_1"/>
    <property type="match status" value="1"/>
</dbReference>
<dbReference type="GO" id="GO:0015035">
    <property type="term" value="F:protein-disulfide reductase activity"/>
    <property type="evidence" value="ECO:0007669"/>
    <property type="project" value="UniProtKB-UniRule"/>
</dbReference>
<dbReference type="FunFam" id="3.40.30.10:FF:000001">
    <property type="entry name" value="Thioredoxin"/>
    <property type="match status" value="1"/>
</dbReference>
<evidence type="ECO:0000256" key="6">
    <source>
        <dbReference type="NCBIfam" id="TIGR01068"/>
    </source>
</evidence>
<protein>
    <recommendedName>
        <fullName evidence="6 7">Thioredoxin</fullName>
    </recommendedName>
</protein>
<keyword evidence="3" id="KW-0249">Electron transport</keyword>
<dbReference type="CDD" id="cd02947">
    <property type="entry name" value="TRX_family"/>
    <property type="match status" value="1"/>
</dbReference>
<proteinExistence type="inferred from homology"/>
<accession>A0A402CRT2</accession>
<keyword evidence="9" id="KW-1185">Reference proteome</keyword>
<dbReference type="Gene3D" id="3.40.30.10">
    <property type="entry name" value="Glutaredoxin"/>
    <property type="match status" value="1"/>
</dbReference>
<dbReference type="PANTHER" id="PTHR45663:SF11">
    <property type="entry name" value="GEO12009P1"/>
    <property type="match status" value="1"/>
</dbReference>
<dbReference type="FunCoup" id="A0A402CRT2">
    <property type="interactions" value="384"/>
</dbReference>
<evidence type="ECO:0000256" key="7">
    <source>
        <dbReference type="PIRNR" id="PIRNR000077"/>
    </source>
</evidence>
<evidence type="ECO:0000313" key="8">
    <source>
        <dbReference type="EMBL" id="BDI28147.1"/>
    </source>
</evidence>
<dbReference type="NCBIfam" id="TIGR01068">
    <property type="entry name" value="thioredoxin"/>
    <property type="match status" value="1"/>
</dbReference>
<dbReference type="PANTHER" id="PTHR45663">
    <property type="entry name" value="GEO12009P1"/>
    <property type="match status" value="1"/>
</dbReference>
<evidence type="ECO:0000256" key="1">
    <source>
        <dbReference type="ARBA" id="ARBA00008987"/>
    </source>
</evidence>
<dbReference type="InterPro" id="IPR005746">
    <property type="entry name" value="Thioredoxin"/>
</dbReference>
<comment type="similarity">
    <text evidence="1 7">Belongs to the thioredoxin family.</text>
</comment>
<evidence type="ECO:0000256" key="4">
    <source>
        <dbReference type="ARBA" id="ARBA00023157"/>
    </source>
</evidence>
<evidence type="ECO:0000256" key="5">
    <source>
        <dbReference type="ARBA" id="ARBA00023284"/>
    </source>
</evidence>
<evidence type="ECO:0000256" key="3">
    <source>
        <dbReference type="ARBA" id="ARBA00022982"/>
    </source>
</evidence>
<dbReference type="KEGG" id="ccot:CCAX7_001980"/>
<dbReference type="Pfam" id="PF00085">
    <property type="entry name" value="Thioredoxin"/>
    <property type="match status" value="1"/>
</dbReference>
<dbReference type="Proteomes" id="UP000287394">
    <property type="component" value="Chromosome"/>
</dbReference>
<dbReference type="AlphaFoldDB" id="A0A402CRT2"/>
<dbReference type="InterPro" id="IPR017937">
    <property type="entry name" value="Thioredoxin_CS"/>
</dbReference>
<keyword evidence="4" id="KW-1015">Disulfide bond</keyword>
<keyword evidence="2" id="KW-0813">Transport</keyword>
<evidence type="ECO:0000313" key="9">
    <source>
        <dbReference type="Proteomes" id="UP000287394"/>
    </source>
</evidence>
<gene>
    <name evidence="8" type="primary">trxA_1</name>
    <name evidence="8" type="ORF">CCAX7_001980</name>
</gene>